<comment type="similarity">
    <text evidence="1">Belongs to the glycosyl hydrolase 3 family.</text>
</comment>
<reference evidence="5 6" key="1">
    <citation type="submission" date="2019-07" db="EMBL/GenBank/DDBJ databases">
        <title>Whole genome shotgun sequence of Actinotalea fermentans NBRC 105374.</title>
        <authorList>
            <person name="Hosoyama A."/>
            <person name="Uohara A."/>
            <person name="Ohji S."/>
            <person name="Ichikawa N."/>
        </authorList>
    </citation>
    <scope>NUCLEOTIDE SEQUENCE [LARGE SCALE GENOMIC DNA]</scope>
    <source>
        <strain evidence="5 6">NBRC 105374</strain>
    </source>
</reference>
<protein>
    <submittedName>
        <fullName evidence="5">Glycosyl hydrolase</fullName>
    </submittedName>
</protein>
<dbReference type="InterPro" id="IPR036881">
    <property type="entry name" value="Glyco_hydro_3_C_sf"/>
</dbReference>
<keyword evidence="6" id="KW-1185">Reference proteome</keyword>
<evidence type="ECO:0000256" key="3">
    <source>
        <dbReference type="SAM" id="MobiDB-lite"/>
    </source>
</evidence>
<name>A0A511YV84_9CELL</name>
<dbReference type="SMART" id="SM01217">
    <property type="entry name" value="Fn3_like"/>
    <property type="match status" value="1"/>
</dbReference>
<dbReference type="Pfam" id="PF01915">
    <property type="entry name" value="Glyco_hydro_3_C"/>
    <property type="match status" value="1"/>
</dbReference>
<dbReference type="Pfam" id="PF00933">
    <property type="entry name" value="Glyco_hydro_3"/>
    <property type="match status" value="1"/>
</dbReference>
<evidence type="ECO:0000256" key="2">
    <source>
        <dbReference type="ARBA" id="ARBA00022801"/>
    </source>
</evidence>
<proteinExistence type="inferred from homology"/>
<gene>
    <name evidence="5" type="primary">bglX_1</name>
    <name evidence="5" type="ORF">AFE02nite_08460</name>
</gene>
<sequence>MTTEHPASDPTTRAAGADDVPTGPGAFEAAVARVRAGADPFEQARALYGALDDAERLGLLDGDIPFWPGMRDLLAEGYNVRPYPMGAAPRLGVPGLQFVDGPRGCVAGQGTAFPVSMARGATWDVALEERVGAAIGTEVRAQGGTFFGGVCLNLPRHPAWGRAQETYGEEPALLGEFGAALVRGVAPHAIACVKHYALNSMENARFSVDVRIDDATLHELFLPHFRRAIDAGALAVMSSYNSVNGQWAGQNPELLTRVLREDWGFTGTVITDFIWGMRDGTAALRAGLDVEAPFAQQRVAHLAADLAAGRADWADVERAAVRTLATQLRLHAGRTGAEPGPEVMACAAHRALAREVAGRAMVLLRNEPVDGAPLLPLDAARLRRVAVLGRLADLPNTGDHGSSDVRAPEVVTALAGLRAALPAADVVHLTDADPLAAAARAADADVAVVVVGYTAQDEGEFVDGGVFTRPELAALYPEPADDEERRVRDALFGATATGTSLAGGDTAGGDRADLHLSADDVALVRAVAAVNPRTVVAVVAAGTVLMEEWRHDVPALVMMWYAGMEGGHALADVLLGRVDASGRLPFVVPTAAEHLPEFDREATEVVYDRWFGQRRLDHLGVRPAYPLGFGLSYTTVGMALVDARREADEAVVVARLTNTGERDGRHVAQVYGVTDAGERHLLGFAAAGVAAGASMDVVVRADLQLLGAWDPATRRVVAPAGPVRLELAAHAGDPAAASVVLGG</sequence>
<dbReference type="AlphaFoldDB" id="A0A511YV84"/>
<dbReference type="InterPro" id="IPR017853">
    <property type="entry name" value="GH"/>
</dbReference>
<evidence type="ECO:0000313" key="5">
    <source>
        <dbReference type="EMBL" id="GEN79112.1"/>
    </source>
</evidence>
<dbReference type="RefSeq" id="WP_146819117.1">
    <property type="nucleotide sequence ID" value="NZ_BJYK01000001.1"/>
</dbReference>
<dbReference type="PANTHER" id="PTHR42715:SF3">
    <property type="entry name" value="BETA-GLUCOSIDASE B-RELATED"/>
    <property type="match status" value="1"/>
</dbReference>
<dbReference type="SUPFAM" id="SSF51445">
    <property type="entry name" value="(Trans)glycosidases"/>
    <property type="match status" value="1"/>
</dbReference>
<dbReference type="PANTHER" id="PTHR42715">
    <property type="entry name" value="BETA-GLUCOSIDASE"/>
    <property type="match status" value="1"/>
</dbReference>
<evidence type="ECO:0000256" key="1">
    <source>
        <dbReference type="ARBA" id="ARBA00005336"/>
    </source>
</evidence>
<dbReference type="GO" id="GO:0009251">
    <property type="term" value="P:glucan catabolic process"/>
    <property type="evidence" value="ECO:0007669"/>
    <property type="project" value="TreeGrafter"/>
</dbReference>
<dbReference type="InterPro" id="IPR002772">
    <property type="entry name" value="Glyco_hydro_3_C"/>
</dbReference>
<dbReference type="InterPro" id="IPR026891">
    <property type="entry name" value="Fn3-like"/>
</dbReference>
<dbReference type="OrthoDB" id="3187421at2"/>
<dbReference type="InterPro" id="IPR001764">
    <property type="entry name" value="Glyco_hydro_3_N"/>
</dbReference>
<dbReference type="SUPFAM" id="SSF52279">
    <property type="entry name" value="Beta-D-glucan exohydrolase, C-terminal domain"/>
    <property type="match status" value="1"/>
</dbReference>
<keyword evidence="2 5" id="KW-0378">Hydrolase</keyword>
<feature type="domain" description="Fibronectin type III-like" evidence="4">
    <location>
        <begin position="666"/>
        <end position="731"/>
    </location>
</feature>
<feature type="region of interest" description="Disordered" evidence="3">
    <location>
        <begin position="1"/>
        <end position="22"/>
    </location>
</feature>
<feature type="compositionally biased region" description="Polar residues" evidence="3">
    <location>
        <begin position="1"/>
        <end position="11"/>
    </location>
</feature>
<organism evidence="5 6">
    <name type="scientific">Actinotalea fermentans</name>
    <dbReference type="NCBI Taxonomy" id="43671"/>
    <lineage>
        <taxon>Bacteria</taxon>
        <taxon>Bacillati</taxon>
        <taxon>Actinomycetota</taxon>
        <taxon>Actinomycetes</taxon>
        <taxon>Micrococcales</taxon>
        <taxon>Cellulomonadaceae</taxon>
        <taxon>Actinotalea</taxon>
    </lineage>
</organism>
<dbReference type="InterPro" id="IPR050288">
    <property type="entry name" value="Cellulose_deg_GH3"/>
</dbReference>
<dbReference type="InterPro" id="IPR036962">
    <property type="entry name" value="Glyco_hydro_3_N_sf"/>
</dbReference>
<dbReference type="Gene3D" id="3.20.20.300">
    <property type="entry name" value="Glycoside hydrolase, family 3, N-terminal domain"/>
    <property type="match status" value="1"/>
</dbReference>
<dbReference type="GO" id="GO:0008422">
    <property type="term" value="F:beta-glucosidase activity"/>
    <property type="evidence" value="ECO:0007669"/>
    <property type="project" value="TreeGrafter"/>
</dbReference>
<dbReference type="PRINTS" id="PR00133">
    <property type="entry name" value="GLHYDRLASE3"/>
</dbReference>
<evidence type="ECO:0000259" key="4">
    <source>
        <dbReference type="SMART" id="SM01217"/>
    </source>
</evidence>
<accession>A0A511YV84</accession>
<evidence type="ECO:0000313" key="6">
    <source>
        <dbReference type="Proteomes" id="UP000321484"/>
    </source>
</evidence>
<dbReference type="InterPro" id="IPR013783">
    <property type="entry name" value="Ig-like_fold"/>
</dbReference>
<dbReference type="Gene3D" id="2.60.40.10">
    <property type="entry name" value="Immunoglobulins"/>
    <property type="match status" value="1"/>
</dbReference>
<dbReference type="Proteomes" id="UP000321484">
    <property type="component" value="Unassembled WGS sequence"/>
</dbReference>
<dbReference type="EMBL" id="BJYK01000001">
    <property type="protein sequence ID" value="GEN79112.1"/>
    <property type="molecule type" value="Genomic_DNA"/>
</dbReference>
<dbReference type="Gene3D" id="3.40.50.1700">
    <property type="entry name" value="Glycoside hydrolase family 3 C-terminal domain"/>
    <property type="match status" value="1"/>
</dbReference>
<comment type="caution">
    <text evidence="5">The sequence shown here is derived from an EMBL/GenBank/DDBJ whole genome shotgun (WGS) entry which is preliminary data.</text>
</comment>